<feature type="domain" description="Rhodopsin" evidence="8">
    <location>
        <begin position="48"/>
        <end position="289"/>
    </location>
</feature>
<dbReference type="InterPro" id="IPR049326">
    <property type="entry name" value="Rhodopsin_dom_fungi"/>
</dbReference>
<feature type="transmembrane region" description="Helical" evidence="7">
    <location>
        <begin position="226"/>
        <end position="250"/>
    </location>
</feature>
<dbReference type="GO" id="GO:0016020">
    <property type="term" value="C:membrane"/>
    <property type="evidence" value="ECO:0007669"/>
    <property type="project" value="UniProtKB-SubCell"/>
</dbReference>
<protein>
    <recommendedName>
        <fullName evidence="8">Rhodopsin domain-containing protein</fullName>
    </recommendedName>
</protein>
<feature type="transmembrane region" description="Helical" evidence="7">
    <location>
        <begin position="115"/>
        <end position="133"/>
    </location>
</feature>
<evidence type="ECO:0000256" key="1">
    <source>
        <dbReference type="ARBA" id="ARBA00004141"/>
    </source>
</evidence>
<evidence type="ECO:0000256" key="5">
    <source>
        <dbReference type="ARBA" id="ARBA00038359"/>
    </source>
</evidence>
<keyword evidence="3 7" id="KW-1133">Transmembrane helix</keyword>
<keyword evidence="2 7" id="KW-0812">Transmembrane</keyword>
<comment type="similarity">
    <text evidence="5">Belongs to the SAT4 family.</text>
</comment>
<feature type="compositionally biased region" description="Polar residues" evidence="6">
    <location>
        <begin position="355"/>
        <end position="365"/>
    </location>
</feature>
<evidence type="ECO:0000259" key="8">
    <source>
        <dbReference type="Pfam" id="PF20684"/>
    </source>
</evidence>
<dbReference type="EMBL" id="VXIS01000007">
    <property type="protein sequence ID" value="KAA8914248.1"/>
    <property type="molecule type" value="Genomic_DNA"/>
</dbReference>
<proteinExistence type="inferred from homology"/>
<evidence type="ECO:0000256" key="3">
    <source>
        <dbReference type="ARBA" id="ARBA00022989"/>
    </source>
</evidence>
<accession>A0A5J5FB86</accession>
<comment type="subcellular location">
    <subcellularLocation>
        <location evidence="1">Membrane</location>
        <topology evidence="1">Multi-pass membrane protein</topology>
    </subcellularLocation>
</comment>
<feature type="transmembrane region" description="Helical" evidence="7">
    <location>
        <begin position="145"/>
        <end position="167"/>
    </location>
</feature>
<name>A0A5J5FB86_9PEZI</name>
<feature type="transmembrane region" description="Helical" evidence="7">
    <location>
        <begin position="262"/>
        <end position="285"/>
    </location>
</feature>
<dbReference type="AlphaFoldDB" id="A0A5J5FB86"/>
<comment type="caution">
    <text evidence="9">The sequence shown here is derived from an EMBL/GenBank/DDBJ whole genome shotgun (WGS) entry which is preliminary data.</text>
</comment>
<feature type="transmembrane region" description="Helical" evidence="7">
    <location>
        <begin position="27"/>
        <end position="52"/>
    </location>
</feature>
<feature type="transmembrane region" description="Helical" evidence="7">
    <location>
        <begin position="64"/>
        <end position="83"/>
    </location>
</feature>
<dbReference type="PANTHER" id="PTHR33048:SF129">
    <property type="entry name" value="INTEGRAL MEMBRANE PROTEIN-RELATED"/>
    <property type="match status" value="1"/>
</dbReference>
<dbReference type="OrthoDB" id="5342292at2759"/>
<evidence type="ECO:0000256" key="2">
    <source>
        <dbReference type="ARBA" id="ARBA00022692"/>
    </source>
</evidence>
<evidence type="ECO:0000256" key="6">
    <source>
        <dbReference type="SAM" id="MobiDB-lite"/>
    </source>
</evidence>
<dbReference type="PANTHER" id="PTHR33048">
    <property type="entry name" value="PTH11-LIKE INTEGRAL MEMBRANE PROTEIN (AFU_ORTHOLOGUE AFUA_5G11245)"/>
    <property type="match status" value="1"/>
</dbReference>
<organism evidence="9 10">
    <name type="scientific">Sphaerosporella brunnea</name>
    <dbReference type="NCBI Taxonomy" id="1250544"/>
    <lineage>
        <taxon>Eukaryota</taxon>
        <taxon>Fungi</taxon>
        <taxon>Dikarya</taxon>
        <taxon>Ascomycota</taxon>
        <taxon>Pezizomycotina</taxon>
        <taxon>Pezizomycetes</taxon>
        <taxon>Pezizales</taxon>
        <taxon>Pyronemataceae</taxon>
        <taxon>Sphaerosporella</taxon>
    </lineage>
</organism>
<evidence type="ECO:0000313" key="10">
    <source>
        <dbReference type="Proteomes" id="UP000326924"/>
    </source>
</evidence>
<evidence type="ECO:0000256" key="4">
    <source>
        <dbReference type="ARBA" id="ARBA00023136"/>
    </source>
</evidence>
<keyword evidence="4 7" id="KW-0472">Membrane</keyword>
<dbReference type="Pfam" id="PF20684">
    <property type="entry name" value="Fung_rhodopsin"/>
    <property type="match status" value="1"/>
</dbReference>
<feature type="compositionally biased region" description="Polar residues" evidence="6">
    <location>
        <begin position="373"/>
        <end position="384"/>
    </location>
</feature>
<dbReference type="InParanoid" id="A0A5J5FB86"/>
<evidence type="ECO:0000313" key="9">
    <source>
        <dbReference type="EMBL" id="KAA8914248.1"/>
    </source>
</evidence>
<feature type="region of interest" description="Disordered" evidence="6">
    <location>
        <begin position="342"/>
        <end position="392"/>
    </location>
</feature>
<dbReference type="InterPro" id="IPR052337">
    <property type="entry name" value="SAT4-like"/>
</dbReference>
<reference evidence="9 10" key="1">
    <citation type="submission" date="2019-09" db="EMBL/GenBank/DDBJ databases">
        <title>Draft genome of the ectomycorrhizal ascomycete Sphaerosporella brunnea.</title>
        <authorList>
            <consortium name="DOE Joint Genome Institute"/>
            <person name="Benucci G.M."/>
            <person name="Marozzi G."/>
            <person name="Antonielli L."/>
            <person name="Sanchez S."/>
            <person name="Marco P."/>
            <person name="Wang X."/>
            <person name="Falini L.B."/>
            <person name="Barry K."/>
            <person name="Haridas S."/>
            <person name="Lipzen A."/>
            <person name="Labutti K."/>
            <person name="Grigoriev I.V."/>
            <person name="Murat C."/>
            <person name="Martin F."/>
            <person name="Albertini E."/>
            <person name="Donnini D."/>
            <person name="Bonito G."/>
        </authorList>
    </citation>
    <scope>NUCLEOTIDE SEQUENCE [LARGE SCALE GENOMIC DNA]</scope>
    <source>
        <strain evidence="9 10">Sb_GMNB300</strain>
    </source>
</reference>
<sequence>MSVNGTSISAGIPPPGISSNFTNPDSIGYKLLCCNITAIIGTTVFLGLRLYTRLCIVRQPGLDDLFIVLAWLFCLAMGSVSSVEVTHYGLGRHVWDVELALYSPYFLKLDALSSMFYFLSNMFIKCAVIYLFIRLSKAHARYVQWYLCSLMGFSIFYNIYAILRLIFLCKPVAALWDIKLMADATCANRPQIYIIISCVNVATDVLVVLAPLGLFGTMNLPFRQKVAMLGLLMIGGVACIFGIIRMANLFKGLPNGDDTRGLVQIICWSIAEIGFGCICACAACLKPFFLRYSTWLTTTPTHTKCVDTRSRNRKHGQVAAAAASASSPGSYILGSLTTQHREQSLKLRPQDGPNGVNTSAVTSGSARKYQRNKAPNDSSHNGSQGDLVVDPDPRCIMVSNDFEVVEEIADG</sequence>
<gene>
    <name evidence="9" type="ORF">FN846DRAFT_902160</name>
</gene>
<evidence type="ECO:0000256" key="7">
    <source>
        <dbReference type="SAM" id="Phobius"/>
    </source>
</evidence>
<feature type="transmembrane region" description="Helical" evidence="7">
    <location>
        <begin position="192"/>
        <end position="214"/>
    </location>
</feature>
<dbReference type="Proteomes" id="UP000326924">
    <property type="component" value="Unassembled WGS sequence"/>
</dbReference>
<keyword evidence="10" id="KW-1185">Reference proteome</keyword>